<dbReference type="InterPro" id="IPR025485">
    <property type="entry name" value="DUF4377"/>
</dbReference>
<dbReference type="Proteomes" id="UP000199373">
    <property type="component" value="Unassembled WGS sequence"/>
</dbReference>
<evidence type="ECO:0000313" key="3">
    <source>
        <dbReference type="EMBL" id="SEV81332.1"/>
    </source>
</evidence>
<accession>A0A1I0M002</accession>
<keyword evidence="4" id="KW-1185">Reference proteome</keyword>
<evidence type="ECO:0000313" key="4">
    <source>
        <dbReference type="Proteomes" id="UP000199373"/>
    </source>
</evidence>
<feature type="chain" id="PRO_5011669518" description="DUF4377 domain-containing protein" evidence="1">
    <location>
        <begin position="23"/>
        <end position="119"/>
    </location>
</feature>
<sequence length="119" mass="13585">MEMKTARIVILFFALLSFVACDSNDEVIDKTEQIILYVSAETGTYQNVPDNNYVEGMRIKEKGESQWICVSFQEISGFTFENGYEYELLVNKIIVANPPQDAGNVKYELIKVISQTKKE</sequence>
<evidence type="ECO:0000256" key="1">
    <source>
        <dbReference type="SAM" id="SignalP"/>
    </source>
</evidence>
<protein>
    <recommendedName>
        <fullName evidence="2">DUF4377 domain-containing protein</fullName>
    </recommendedName>
</protein>
<dbReference type="EMBL" id="FOIQ01000001">
    <property type="protein sequence ID" value="SEV81332.1"/>
    <property type="molecule type" value="Genomic_DNA"/>
</dbReference>
<reference evidence="3 4" key="1">
    <citation type="submission" date="2016-10" db="EMBL/GenBank/DDBJ databases">
        <authorList>
            <person name="de Groot N.N."/>
        </authorList>
    </citation>
    <scope>NUCLEOTIDE SEQUENCE [LARGE SCALE GENOMIC DNA]</scope>
    <source>
        <strain evidence="3 4">TC2-24</strain>
    </source>
</reference>
<organism evidence="3 4">
    <name type="scientific">Prevotella aff. ruminicola Tc2-24</name>
    <dbReference type="NCBI Taxonomy" id="81582"/>
    <lineage>
        <taxon>Bacteria</taxon>
        <taxon>Pseudomonadati</taxon>
        <taxon>Bacteroidota</taxon>
        <taxon>Bacteroidia</taxon>
        <taxon>Bacteroidales</taxon>
        <taxon>Prevotellaceae</taxon>
        <taxon>Prevotella</taxon>
    </lineage>
</organism>
<dbReference type="PROSITE" id="PS51257">
    <property type="entry name" value="PROKAR_LIPOPROTEIN"/>
    <property type="match status" value="1"/>
</dbReference>
<proteinExistence type="predicted"/>
<name>A0A1I0M002_9BACT</name>
<gene>
    <name evidence="3" type="ORF">SAMN04487850_0136</name>
</gene>
<feature type="signal peptide" evidence="1">
    <location>
        <begin position="1"/>
        <end position="22"/>
    </location>
</feature>
<keyword evidence="1" id="KW-0732">Signal</keyword>
<feature type="domain" description="DUF4377" evidence="2">
    <location>
        <begin position="57"/>
        <end position="115"/>
    </location>
</feature>
<dbReference type="Pfam" id="PF14302">
    <property type="entry name" value="DUF4377"/>
    <property type="match status" value="1"/>
</dbReference>
<evidence type="ECO:0000259" key="2">
    <source>
        <dbReference type="Pfam" id="PF14302"/>
    </source>
</evidence>
<dbReference type="AlphaFoldDB" id="A0A1I0M002"/>